<feature type="repeat" description="PPR" evidence="2">
    <location>
        <begin position="290"/>
        <end position="313"/>
    </location>
</feature>
<evidence type="ECO:0000256" key="2">
    <source>
        <dbReference type="PROSITE-ProRule" id="PRU00708"/>
    </source>
</evidence>
<feature type="repeat" description="PPR" evidence="2">
    <location>
        <begin position="186"/>
        <end position="222"/>
    </location>
</feature>
<name>A0AAW1HBN4_SAPOF</name>
<dbReference type="InterPro" id="IPR051222">
    <property type="entry name" value="PPR/CCM1_RNA-binding"/>
</dbReference>
<accession>A0AAW1HBN4</accession>
<dbReference type="PANTHER" id="PTHR47942:SF16">
    <property type="entry name" value="PENTATRICOPEPTIDE REPEAT DOMAIN CONTAINING PROTEIN-RELATED"/>
    <property type="match status" value="1"/>
</dbReference>
<dbReference type="Pfam" id="PF12854">
    <property type="entry name" value="PPR_1"/>
    <property type="match status" value="1"/>
</dbReference>
<keyword evidence="1" id="KW-0677">Repeat</keyword>
<gene>
    <name evidence="3" type="ORF">RND81_12G168300</name>
</gene>
<feature type="repeat" description="PPR" evidence="2">
    <location>
        <begin position="150"/>
        <end position="185"/>
    </location>
</feature>
<dbReference type="EMBL" id="JBDFQZ010000012">
    <property type="protein sequence ID" value="KAK9673443.1"/>
    <property type="molecule type" value="Genomic_DNA"/>
</dbReference>
<evidence type="ECO:0000313" key="4">
    <source>
        <dbReference type="Proteomes" id="UP001443914"/>
    </source>
</evidence>
<evidence type="ECO:0008006" key="5">
    <source>
        <dbReference type="Google" id="ProtNLM"/>
    </source>
</evidence>
<sequence>MSPIKCRFQIQSLIQHLHYHRRYSCNSPNFKVKFDYYDDHHLLAYVREQCQSGFHDLEFPLSLFRQLMDLPRRPSIIDFNRLFSAVVKSKHLKPHSTVISLFRELDLWGVRPDSHSIGIITNCYCHLGRVDFGFSFLGKSLKVGYPFESDWVIFTTLINGLIHNNQLREAVKLLDKAVVKLGIEPSHVTYGTMIKGLCSVGDNAGALRLLRRMNFRPSGCKPDLVMYSTLNDSLCNDTLLDEALTFFSVMKTAPDVLTYTSIIRGLFNVCRKRDAKEMLGEMSESNIVPNVTTYSMLVDMHCKDGMMDEAESV</sequence>
<dbReference type="NCBIfam" id="TIGR00756">
    <property type="entry name" value="PPR"/>
    <property type="match status" value="4"/>
</dbReference>
<dbReference type="InterPro" id="IPR002885">
    <property type="entry name" value="PPR_rpt"/>
</dbReference>
<dbReference type="Gene3D" id="1.25.40.10">
    <property type="entry name" value="Tetratricopeptide repeat domain"/>
    <property type="match status" value="3"/>
</dbReference>
<protein>
    <recommendedName>
        <fullName evidence="5">Pentatricopeptide repeat-containing protein</fullName>
    </recommendedName>
</protein>
<dbReference type="PROSITE" id="PS51375">
    <property type="entry name" value="PPR"/>
    <property type="match status" value="4"/>
</dbReference>
<proteinExistence type="predicted"/>
<evidence type="ECO:0000313" key="3">
    <source>
        <dbReference type="EMBL" id="KAK9673443.1"/>
    </source>
</evidence>
<dbReference type="Proteomes" id="UP001443914">
    <property type="component" value="Unassembled WGS sequence"/>
</dbReference>
<dbReference type="Pfam" id="PF13041">
    <property type="entry name" value="PPR_2"/>
    <property type="match status" value="2"/>
</dbReference>
<reference evidence="3" key="1">
    <citation type="submission" date="2024-03" db="EMBL/GenBank/DDBJ databases">
        <title>WGS assembly of Saponaria officinalis var. Norfolk2.</title>
        <authorList>
            <person name="Jenkins J."/>
            <person name="Shu S."/>
            <person name="Grimwood J."/>
            <person name="Barry K."/>
            <person name="Goodstein D."/>
            <person name="Schmutz J."/>
            <person name="Leebens-Mack J."/>
            <person name="Osbourn A."/>
        </authorList>
    </citation>
    <scope>NUCLEOTIDE SEQUENCE [LARGE SCALE GENOMIC DNA]</scope>
    <source>
        <strain evidence="3">JIC</strain>
    </source>
</reference>
<comment type="caution">
    <text evidence="3">The sequence shown here is derived from an EMBL/GenBank/DDBJ whole genome shotgun (WGS) entry which is preliminary data.</text>
</comment>
<evidence type="ECO:0000256" key="1">
    <source>
        <dbReference type="ARBA" id="ARBA00022737"/>
    </source>
</evidence>
<dbReference type="InterPro" id="IPR011990">
    <property type="entry name" value="TPR-like_helical_dom_sf"/>
</dbReference>
<feature type="repeat" description="PPR" evidence="2">
    <location>
        <begin position="255"/>
        <end position="289"/>
    </location>
</feature>
<dbReference type="AlphaFoldDB" id="A0AAW1HBN4"/>
<dbReference type="PANTHER" id="PTHR47942">
    <property type="entry name" value="TETRATRICOPEPTIDE REPEAT (TPR)-LIKE SUPERFAMILY PROTEIN-RELATED"/>
    <property type="match status" value="1"/>
</dbReference>
<keyword evidence="4" id="KW-1185">Reference proteome</keyword>
<organism evidence="3 4">
    <name type="scientific">Saponaria officinalis</name>
    <name type="common">Common soapwort</name>
    <name type="synonym">Lychnis saponaria</name>
    <dbReference type="NCBI Taxonomy" id="3572"/>
    <lineage>
        <taxon>Eukaryota</taxon>
        <taxon>Viridiplantae</taxon>
        <taxon>Streptophyta</taxon>
        <taxon>Embryophyta</taxon>
        <taxon>Tracheophyta</taxon>
        <taxon>Spermatophyta</taxon>
        <taxon>Magnoliopsida</taxon>
        <taxon>eudicotyledons</taxon>
        <taxon>Gunneridae</taxon>
        <taxon>Pentapetalae</taxon>
        <taxon>Caryophyllales</taxon>
        <taxon>Caryophyllaceae</taxon>
        <taxon>Caryophylleae</taxon>
        <taxon>Saponaria</taxon>
    </lineage>
</organism>